<protein>
    <submittedName>
        <fullName evidence="1">Uncharacterized protein</fullName>
    </submittedName>
</protein>
<dbReference type="Proteomes" id="UP001152604">
    <property type="component" value="Unassembled WGS sequence"/>
</dbReference>
<accession>A0ABM9DI25</accession>
<evidence type="ECO:0000313" key="2">
    <source>
        <dbReference type="Proteomes" id="UP001152604"/>
    </source>
</evidence>
<name>A0ABM9DI25_9HYPH</name>
<keyword evidence="2" id="KW-1185">Reference proteome</keyword>
<dbReference type="EMBL" id="CAKXZS010000008">
    <property type="protein sequence ID" value="CAH2396221.1"/>
    <property type="molecule type" value="Genomic_DNA"/>
</dbReference>
<evidence type="ECO:0000313" key="1">
    <source>
        <dbReference type="EMBL" id="CAH2396221.1"/>
    </source>
</evidence>
<organism evidence="1 2">
    <name type="scientific">Mesorhizobium ventifaucium</name>
    <dbReference type="NCBI Taxonomy" id="666020"/>
    <lineage>
        <taxon>Bacteria</taxon>
        <taxon>Pseudomonadati</taxon>
        <taxon>Pseudomonadota</taxon>
        <taxon>Alphaproteobacteria</taxon>
        <taxon>Hyphomicrobiales</taxon>
        <taxon>Phyllobacteriaceae</taxon>
        <taxon>Mesorhizobium</taxon>
    </lineage>
</organism>
<reference evidence="1" key="1">
    <citation type="submission" date="2022-03" db="EMBL/GenBank/DDBJ databases">
        <authorList>
            <person name="Brunel B."/>
        </authorList>
    </citation>
    <scope>NUCLEOTIDE SEQUENCE</scope>
    <source>
        <strain evidence="1">STM4922sample</strain>
    </source>
</reference>
<comment type="caution">
    <text evidence="1">The sequence shown here is derived from an EMBL/GenBank/DDBJ whole genome shotgun (WGS) entry which is preliminary data.</text>
</comment>
<proteinExistence type="predicted"/>
<gene>
    <name evidence="1" type="ORF">MES4922_160089</name>
</gene>
<sequence>MKHALFTRNRHSTKLPQRLFRHSFSNHRREVSMTVVTPKFGMGASVLRREEQEAAAK</sequence>